<protein>
    <submittedName>
        <fullName evidence="2">DNA pilot protein</fullName>
    </submittedName>
</protein>
<organism evidence="2">
    <name type="scientific">Blackfly microvirus SF02</name>
    <dbReference type="NCBI Taxonomy" id="2576452"/>
    <lineage>
        <taxon>Viruses</taxon>
        <taxon>Monodnaviria</taxon>
        <taxon>Sangervirae</taxon>
        <taxon>Phixviricota</taxon>
        <taxon>Malgrandaviricetes</taxon>
        <taxon>Petitvirales</taxon>
        <taxon>Microviridae</taxon>
        <taxon>Microvirus</taxon>
    </lineage>
</organism>
<reference evidence="2" key="1">
    <citation type="submission" date="2018-12" db="EMBL/GenBank/DDBJ databases">
        <title>Singled stranded DNA viruses identified in blackflies (Austrosimulium ungulatum) sampled in New Zealand.</title>
        <authorList>
            <person name="Kraberger S."/>
            <person name="Fontenele R.S."/>
            <person name="Schmidlin K."/>
            <person name="Walters M."/>
            <person name="Varsani A."/>
        </authorList>
    </citation>
    <scope>NUCLEOTIDE SEQUENCE [LARGE SCALE GENOMIC DNA]</scope>
    <source>
        <strain evidence="2">178</strain>
    </source>
</reference>
<dbReference type="EMBL" id="MK249221">
    <property type="protein sequence ID" value="QCQ85079.1"/>
    <property type="molecule type" value="Genomic_DNA"/>
</dbReference>
<feature type="compositionally biased region" description="Basic and acidic residues" evidence="1">
    <location>
        <begin position="133"/>
        <end position="144"/>
    </location>
</feature>
<evidence type="ECO:0000313" key="2">
    <source>
        <dbReference type="EMBL" id="QCQ85079.1"/>
    </source>
</evidence>
<dbReference type="Proteomes" id="UP000324895">
    <property type="component" value="Segment"/>
</dbReference>
<sequence length="266" mass="27928">MAGEDLAVAAADAAGTATTGIPWGSVIQGGISLFNGIMGSDSQERTNEANAQQAQKQMDFQERMSNTAHQREVADLEAAHLNPVLSASKGASTPSGAMAVMSSPYQAGVNAATGVSQGALNFAHSAKANQETETERSRTSQEEVKAEQAQWIHTNITKVMEATISKLQAEGEIAVSESEIMRQSIPKVRLELANLASQGRLLDADAALSGAETILKRLGVPEAKAFADMFSTRIGHEIPWAREASGIVSSAAKATAAGAIVNRLRR</sequence>
<feature type="region of interest" description="Disordered" evidence="1">
    <location>
        <begin position="125"/>
        <end position="144"/>
    </location>
</feature>
<evidence type="ECO:0000256" key="1">
    <source>
        <dbReference type="SAM" id="MobiDB-lite"/>
    </source>
</evidence>
<accession>A0A4P8PKX0</accession>
<name>A0A4P8PKX0_9VIRU</name>
<proteinExistence type="predicted"/>